<name>A0ACC8X9G7_9FIRM</name>
<comment type="caution">
    <text evidence="1">The sequence shown here is derived from an EMBL/GenBank/DDBJ whole genome shotgun (WGS) entry which is preliminary data.</text>
</comment>
<keyword evidence="2" id="KW-1185">Reference proteome</keyword>
<evidence type="ECO:0000313" key="2">
    <source>
        <dbReference type="Proteomes" id="UP000188605"/>
    </source>
</evidence>
<dbReference type="Proteomes" id="UP000188605">
    <property type="component" value="Unassembled WGS sequence"/>
</dbReference>
<gene>
    <name evidence="1" type="ORF">AN396_01385</name>
</gene>
<organism evidence="1 2">
    <name type="scientific">Candidatus Epulonipiscium fishelsonii</name>
    <dbReference type="NCBI Taxonomy" id="77094"/>
    <lineage>
        <taxon>Bacteria</taxon>
        <taxon>Bacillati</taxon>
        <taxon>Bacillota</taxon>
        <taxon>Clostridia</taxon>
        <taxon>Lachnospirales</taxon>
        <taxon>Lachnospiraceae</taxon>
        <taxon>Candidatus Epulonipiscium</taxon>
    </lineage>
</organism>
<sequence>MESSVKGKKVNIANFGKGWGIILYCLAMFWFYVGMCNDGTNATAPAVAEKLAVDVGVIYNMNAIGGLIGIIIFIVAGQVNRRIGARITSGVFCIIAGCAYMVLGNAPSVEIYALAYSFTIGGIMSAGYIAGGTLVATWFPKTKGVVMGYTTMGHNLASAFYVPIMMFLMSLKPSGVSFGVVPIGVGCIILGIIGIIFVRNTPSERGQNPDNVTDEVYKTEYDTSSEENDDGWTTKSLLKCKELWIASIATGCFQICSTGIMSTLVLRNLEIGFSIEIAMTIMSICAFVGIVGSWSIGILDDKFGTKRTMLGFGVWYASALLCNATQVMPMIYLSIFMIGMGIGGSANFTTSLPTSIFGRQGFDKVNSVIFPIQGAITALCFAINGIVSQLTGGSYRWSYVIFAGIAILASILVTTIDDKKYNRDFKAENA</sequence>
<reference evidence="1" key="1">
    <citation type="submission" date="2016-08" db="EMBL/GenBank/DDBJ databases">
        <authorList>
            <person name="Ngugi D.K."/>
            <person name="Miyake S."/>
            <person name="Stingl U."/>
        </authorList>
    </citation>
    <scope>NUCLEOTIDE SEQUENCE</scope>
    <source>
        <strain evidence="1">SCG-B11WGA-EpuloA1</strain>
    </source>
</reference>
<dbReference type="EMBL" id="LJDB01000077">
    <property type="protein sequence ID" value="ONI38848.1"/>
    <property type="molecule type" value="Genomic_DNA"/>
</dbReference>
<evidence type="ECO:0000313" key="1">
    <source>
        <dbReference type="EMBL" id="ONI38848.1"/>
    </source>
</evidence>
<accession>A0ACC8X9G7</accession>
<proteinExistence type="predicted"/>
<protein>
    <submittedName>
        <fullName evidence="1">MFS transporter permease</fullName>
    </submittedName>
</protein>